<dbReference type="InterPro" id="IPR012349">
    <property type="entry name" value="Split_barrel_FMN-bd"/>
</dbReference>
<accession>A0ABY5PGR0</accession>
<organism evidence="2 3">
    <name type="scientific">Svornostia abyssi</name>
    <dbReference type="NCBI Taxonomy" id="2898438"/>
    <lineage>
        <taxon>Bacteria</taxon>
        <taxon>Bacillati</taxon>
        <taxon>Actinomycetota</taxon>
        <taxon>Thermoleophilia</taxon>
        <taxon>Solirubrobacterales</taxon>
        <taxon>Baekduiaceae</taxon>
        <taxon>Svornostia</taxon>
    </lineage>
</organism>
<keyword evidence="3" id="KW-1185">Reference proteome</keyword>
<evidence type="ECO:0000313" key="2">
    <source>
        <dbReference type="EMBL" id="UUY03806.1"/>
    </source>
</evidence>
<feature type="domain" description="Pyridoxamine 5'-phosphate oxidase N-terminal" evidence="1">
    <location>
        <begin position="16"/>
        <end position="87"/>
    </location>
</feature>
<dbReference type="EMBL" id="CP088295">
    <property type="protein sequence ID" value="UUY03806.1"/>
    <property type="molecule type" value="Genomic_DNA"/>
</dbReference>
<dbReference type="Proteomes" id="UP001058860">
    <property type="component" value="Chromosome"/>
</dbReference>
<evidence type="ECO:0000259" key="1">
    <source>
        <dbReference type="Pfam" id="PF01243"/>
    </source>
</evidence>
<name>A0ABY5PGR0_9ACTN</name>
<dbReference type="SUPFAM" id="SSF50475">
    <property type="entry name" value="FMN-binding split barrel"/>
    <property type="match status" value="1"/>
</dbReference>
<dbReference type="RefSeq" id="WP_353864303.1">
    <property type="nucleotide sequence ID" value="NZ_CP088295.1"/>
</dbReference>
<dbReference type="Gene3D" id="2.30.110.10">
    <property type="entry name" value="Electron Transport, Fmn-binding Protein, Chain A"/>
    <property type="match status" value="1"/>
</dbReference>
<protein>
    <submittedName>
        <fullName evidence="2">Pyridoxamine 5'-phosphate oxidase family protein</fullName>
    </submittedName>
</protein>
<sequence>MPREDPAALPEWEPGTVAILSTAAGAPHAIPVSTAVRVSDTRLVLALARRRETLRRLRDDPRAALTFLAGGDVALTAHCEVTIVQDPMTVSDRVAALALDVVRLQDHGQPRFVIEEGVRWRWADPDAARRDAEIRAALLALSVR</sequence>
<gene>
    <name evidence="2" type="ORF">LRS13_24630</name>
</gene>
<proteinExistence type="predicted"/>
<evidence type="ECO:0000313" key="3">
    <source>
        <dbReference type="Proteomes" id="UP001058860"/>
    </source>
</evidence>
<dbReference type="Pfam" id="PF01243">
    <property type="entry name" value="PNPOx_N"/>
    <property type="match status" value="1"/>
</dbReference>
<dbReference type="InterPro" id="IPR011576">
    <property type="entry name" value="Pyridox_Oxase_N"/>
</dbReference>
<reference evidence="3" key="1">
    <citation type="submission" date="2021-11" db="EMBL/GenBank/DDBJ databases">
        <title>Cultivation dependent microbiological survey of springs from the worlds oldest radium mine currently devoted to the extraction of radon-saturated water.</title>
        <authorList>
            <person name="Kapinusova G."/>
            <person name="Smrhova T."/>
            <person name="Strejcek M."/>
            <person name="Suman J."/>
            <person name="Jani K."/>
            <person name="Pajer P."/>
            <person name="Uhlik O."/>
        </authorList>
    </citation>
    <scope>NUCLEOTIDE SEQUENCE [LARGE SCALE GENOMIC DNA]</scope>
    <source>
        <strain evidence="3">J379</strain>
    </source>
</reference>